<keyword evidence="3 4" id="KW-0175">Coiled coil</keyword>
<proteinExistence type="inferred from homology"/>
<evidence type="ECO:0000256" key="4">
    <source>
        <dbReference type="SAM" id="Coils"/>
    </source>
</evidence>
<dbReference type="PANTHER" id="PTHR45916">
    <property type="entry name" value="STRUCTURAL MAINTENANCE OF CHROMOSOMES PROTEIN 5"/>
    <property type="match status" value="1"/>
</dbReference>
<dbReference type="PANTHER" id="PTHR45916:SF1">
    <property type="entry name" value="STRUCTURAL MAINTENANCE OF CHROMOSOMES PROTEIN 5"/>
    <property type="match status" value="1"/>
</dbReference>
<reference evidence="5" key="1">
    <citation type="submission" date="2021-01" db="EMBL/GenBank/DDBJ databases">
        <authorList>
            <person name="Corre E."/>
            <person name="Pelletier E."/>
            <person name="Niang G."/>
            <person name="Scheremetjew M."/>
            <person name="Finn R."/>
            <person name="Kale V."/>
            <person name="Holt S."/>
            <person name="Cochrane G."/>
            <person name="Meng A."/>
            <person name="Brown T."/>
            <person name="Cohen L."/>
        </authorList>
    </citation>
    <scope>NUCLEOTIDE SEQUENCE</scope>
    <source>
        <strain evidence="5">CCMP281</strain>
    </source>
</reference>
<dbReference type="InterPro" id="IPR027417">
    <property type="entry name" value="P-loop_NTPase"/>
</dbReference>
<feature type="coiled-coil region" evidence="4">
    <location>
        <begin position="626"/>
        <end position="681"/>
    </location>
</feature>
<gene>
    <name evidence="5" type="ORF">HERI1096_LOCUS17258</name>
</gene>
<dbReference type="Gene3D" id="3.40.50.300">
    <property type="entry name" value="P-loop containing nucleotide triphosphate hydrolases"/>
    <property type="match status" value="1"/>
</dbReference>
<evidence type="ECO:0000256" key="3">
    <source>
        <dbReference type="ARBA" id="ARBA00023054"/>
    </source>
</evidence>
<dbReference type="GO" id="GO:0000724">
    <property type="term" value="P:double-strand break repair via homologous recombination"/>
    <property type="evidence" value="ECO:0007669"/>
    <property type="project" value="TreeGrafter"/>
</dbReference>
<sequence>MEDLNIQVDNPLQFLPQDKVGQFSNMSPIDLLKHTEMAIGPEVYQQHLQLIDADKELVEVQKKLVTQDQELQVQVRQNAVLQKDVDRYNQYLTNLQKLKQMQGKILWIRAEGKREETRILGDQWREAKDKSKELKAALKLAEQQEAPLAQAKKDMSDQGTKAAKEQQKLEEQRMQFGQKHTEVEEVVEELKDKLGKVDSQLSALVRKRDNAQSELERCHRDLRVEQDTLKEDFGSEFGQVERAINQALQVGKERMLDIETEESDFKNQEQELHRKMLRFEQQLVELDNKENQKQGIVAKQNKPSAELANWIEQQDDNLKSQVIGPLLMNIDVPLEQLRKMVENAIPEKYLFGFIVQTENTRDVLISQINKRNAQINVYKPPGQPFQPVSRPSSEELKKWGIHSWLDEAIKIPLDKRHDILSVLKDMCSIDRILIASDDALAHIDVIQAHLRSNGVSDFRLYTPSKTYNASVSNYGQKNSNSVTSMAKSGKGLFSTGVDAEQRKRLGVEKVEAEKALRTHQARNVQIQKRLQEAQELRADAIKKRDAFKFRKTRVQNKEREISSKTKKLDDAQSQLDDFDTEAQKAQCKEDLRKEVGDLVALMGNIAGIYAESSKLRAIDTAARAAEKVAHEQLQESRQKREELVKESQHTEQCKEQLKRRAKEAADECEKMQQAARAEAEEFDPENRSVEGERLWNALPSDETELEADIDTLKEDTAFNDSDKSGSTLRDFQERQRRIEDINAVIARTREEATAKEADVRRLEASWKPGLKRMIEQVNDNFSTYFNRFKCQGEITLSDGRKFDLNGQPEGPDNFAEYKIHIKVQWRATEQLHVLGEGGRDSGGERSVATMVYLISLQNINPAPFRVVDEINQAMDSTNERNVFECITHACNEGGKQYFLLTPKLLPDLNYGEDTVIQIVYNGPYMEKKDVFSLATFC</sequence>
<evidence type="ECO:0000256" key="2">
    <source>
        <dbReference type="ARBA" id="ARBA00018687"/>
    </source>
</evidence>
<feature type="coiled-coil region" evidence="4">
    <location>
        <begin position="509"/>
        <end position="588"/>
    </location>
</feature>
<dbReference type="GO" id="GO:0030915">
    <property type="term" value="C:Smc5-Smc6 complex"/>
    <property type="evidence" value="ECO:0007669"/>
    <property type="project" value="TreeGrafter"/>
</dbReference>
<organism evidence="5">
    <name type="scientific">Haptolina ericina</name>
    <dbReference type="NCBI Taxonomy" id="156174"/>
    <lineage>
        <taxon>Eukaryota</taxon>
        <taxon>Haptista</taxon>
        <taxon>Haptophyta</taxon>
        <taxon>Prymnesiophyceae</taxon>
        <taxon>Prymnesiales</taxon>
        <taxon>Prymnesiaceae</taxon>
        <taxon>Haptolina</taxon>
    </lineage>
</organism>
<dbReference type="GO" id="GO:0005634">
    <property type="term" value="C:nucleus"/>
    <property type="evidence" value="ECO:0007669"/>
    <property type="project" value="TreeGrafter"/>
</dbReference>
<evidence type="ECO:0000313" key="5">
    <source>
        <dbReference type="EMBL" id="CAE0116573.1"/>
    </source>
</evidence>
<dbReference type="GO" id="GO:0003697">
    <property type="term" value="F:single-stranded DNA binding"/>
    <property type="evidence" value="ECO:0007669"/>
    <property type="project" value="TreeGrafter"/>
</dbReference>
<accession>A0A7S3AVE0</accession>
<protein>
    <recommendedName>
        <fullName evidence="2">Structural maintenance of chromosomes protein 5</fullName>
    </recommendedName>
</protein>
<feature type="coiled-coil region" evidence="4">
    <location>
        <begin position="187"/>
        <end position="221"/>
    </location>
</feature>
<evidence type="ECO:0000256" key="1">
    <source>
        <dbReference type="ARBA" id="ARBA00010171"/>
    </source>
</evidence>
<comment type="similarity">
    <text evidence="1">Belongs to the SMC family. SMC5 subfamily.</text>
</comment>
<dbReference type="SUPFAM" id="SSF52540">
    <property type="entry name" value="P-loop containing nucleoside triphosphate hydrolases"/>
    <property type="match status" value="1"/>
</dbReference>
<name>A0A7S3AVE0_9EUKA</name>
<dbReference type="EMBL" id="HBHX01030988">
    <property type="protein sequence ID" value="CAE0116573.1"/>
    <property type="molecule type" value="Transcribed_RNA"/>
</dbReference>
<dbReference type="AlphaFoldDB" id="A0A7S3AVE0"/>